<protein>
    <recommendedName>
        <fullName evidence="4">Glycerate kinase</fullName>
        <ecNumber evidence="3">2.7.1.31</ecNumber>
    </recommendedName>
</protein>
<dbReference type="AlphaFoldDB" id="A0AA38MHL1"/>
<evidence type="ECO:0000259" key="10">
    <source>
        <dbReference type="Pfam" id="PF13660"/>
    </source>
</evidence>
<dbReference type="EC" id="2.7.1.31" evidence="3"/>
<evidence type="ECO:0000256" key="5">
    <source>
        <dbReference type="ARBA" id="ARBA00022679"/>
    </source>
</evidence>
<keyword evidence="6" id="KW-0547">Nucleotide-binding</keyword>
<feature type="domain" description="MOFRL" evidence="9">
    <location>
        <begin position="365"/>
        <end position="477"/>
    </location>
</feature>
<dbReference type="Proteomes" id="UP001168821">
    <property type="component" value="Unassembled WGS sequence"/>
</dbReference>
<keyword evidence="5" id="KW-0808">Transferase</keyword>
<reference evidence="11" key="1">
    <citation type="journal article" date="2023" name="G3 (Bethesda)">
        <title>Whole genome assemblies of Zophobas morio and Tenebrio molitor.</title>
        <authorList>
            <person name="Kaur S."/>
            <person name="Stinson S.A."/>
            <person name="diCenzo G.C."/>
        </authorList>
    </citation>
    <scope>NUCLEOTIDE SEQUENCE</scope>
    <source>
        <strain evidence="11">QUZm001</strain>
    </source>
</reference>
<sequence>MFHFAKPHPAHPFTRKMSIQPLKEIFLKSVESVQPHHLIPSQVHVTNSHLSIQNRSYPLHKPCYLVGFGKAVLGMSLELEKLLKDKLNTGLVTVPSGILSKFKVESRIKFIEGAPNNIPDEAALRGALEIKTLAEGLGADDLLVVVMSGGGSALLPLPKPPITLQEKQDLIKALSTKGADILELNCVRKQISVLKGGGLAELAYPARVVTLVLSDVVGDPLGFIASGPTYPTSDDEDAAAILDKYGCHDLPDSIKTVLTQKKTKQETIIHNGRYDHVDTFIIGNNVIAAEAACRHAASLGFQTAILSTSVAGSTHQLSQTYADLAAAIADPSDKQPLKNFLQKCDLPICPDFADAASGWDLGAEVCVIAAGEPTVVVNGGGRGGRNQQLALELSVRLNKLNIKSADISFLSGGTDGIDGPTDAAGAIGTSDLVNNGLEENIKAEDYLNNNDSYGFYSRLRGGEFLIKIGHTGTNVMDVHVMLVKPRRAREC</sequence>
<dbReference type="InterPro" id="IPR039760">
    <property type="entry name" value="MOFRL_protein"/>
</dbReference>
<feature type="domain" description="MOFRL-associated" evidence="10">
    <location>
        <begin position="22"/>
        <end position="258"/>
    </location>
</feature>
<dbReference type="InterPro" id="IPR038614">
    <property type="entry name" value="GK_N_sf"/>
</dbReference>
<evidence type="ECO:0000256" key="3">
    <source>
        <dbReference type="ARBA" id="ARBA00012101"/>
    </source>
</evidence>
<dbReference type="Pfam" id="PF05161">
    <property type="entry name" value="MOFRL"/>
    <property type="match status" value="1"/>
</dbReference>
<dbReference type="PANTHER" id="PTHR12227:SF0">
    <property type="entry name" value="GLYCERATE KINASE"/>
    <property type="match status" value="1"/>
</dbReference>
<evidence type="ECO:0000313" key="11">
    <source>
        <dbReference type="EMBL" id="KAJ3657530.1"/>
    </source>
</evidence>
<dbReference type="GO" id="GO:0005737">
    <property type="term" value="C:cytoplasm"/>
    <property type="evidence" value="ECO:0007669"/>
    <property type="project" value="TreeGrafter"/>
</dbReference>
<keyword evidence="8" id="KW-0067">ATP-binding</keyword>
<dbReference type="EMBL" id="JALNTZ010000003">
    <property type="protein sequence ID" value="KAJ3657530.1"/>
    <property type="molecule type" value="Genomic_DNA"/>
</dbReference>
<name>A0AA38MHL1_9CUCU</name>
<organism evidence="11 12">
    <name type="scientific">Zophobas morio</name>
    <dbReference type="NCBI Taxonomy" id="2755281"/>
    <lineage>
        <taxon>Eukaryota</taxon>
        <taxon>Metazoa</taxon>
        <taxon>Ecdysozoa</taxon>
        <taxon>Arthropoda</taxon>
        <taxon>Hexapoda</taxon>
        <taxon>Insecta</taxon>
        <taxon>Pterygota</taxon>
        <taxon>Neoptera</taxon>
        <taxon>Endopterygota</taxon>
        <taxon>Coleoptera</taxon>
        <taxon>Polyphaga</taxon>
        <taxon>Cucujiformia</taxon>
        <taxon>Tenebrionidae</taxon>
        <taxon>Zophobas</taxon>
    </lineage>
</organism>
<dbReference type="FunFam" id="3.40.50.10180:FF:000001">
    <property type="entry name" value="Glycerate kinase"/>
    <property type="match status" value="1"/>
</dbReference>
<dbReference type="InterPro" id="IPR025286">
    <property type="entry name" value="MOFRL_assoc_dom"/>
</dbReference>
<gene>
    <name evidence="11" type="ORF">Zmor_009326</name>
</gene>
<comment type="similarity">
    <text evidence="2">Belongs to the glycerate kinase type-2 family.</text>
</comment>
<evidence type="ECO:0000256" key="2">
    <source>
        <dbReference type="ARBA" id="ARBA00005393"/>
    </source>
</evidence>
<evidence type="ECO:0000313" key="12">
    <source>
        <dbReference type="Proteomes" id="UP001168821"/>
    </source>
</evidence>
<dbReference type="InterPro" id="IPR007835">
    <property type="entry name" value="MOFRL"/>
</dbReference>
<dbReference type="Gene3D" id="3.40.50.10180">
    <property type="entry name" value="Glycerate kinase, MOFRL-like N-terminal domain"/>
    <property type="match status" value="1"/>
</dbReference>
<dbReference type="Pfam" id="PF13660">
    <property type="entry name" value="DUF4147"/>
    <property type="match status" value="1"/>
</dbReference>
<dbReference type="GO" id="GO:0008887">
    <property type="term" value="F:glycerate kinase activity"/>
    <property type="evidence" value="ECO:0007669"/>
    <property type="project" value="UniProtKB-EC"/>
</dbReference>
<dbReference type="Gene3D" id="3.40.1480.10">
    <property type="entry name" value="MOFRL domain"/>
    <property type="match status" value="1"/>
</dbReference>
<evidence type="ECO:0000256" key="8">
    <source>
        <dbReference type="ARBA" id="ARBA00022840"/>
    </source>
</evidence>
<keyword evidence="7" id="KW-0418">Kinase</keyword>
<dbReference type="InterPro" id="IPR037035">
    <property type="entry name" value="GK-like_C_sf"/>
</dbReference>
<evidence type="ECO:0000256" key="1">
    <source>
        <dbReference type="ARBA" id="ARBA00000694"/>
    </source>
</evidence>
<dbReference type="GO" id="GO:0005524">
    <property type="term" value="F:ATP binding"/>
    <property type="evidence" value="ECO:0007669"/>
    <property type="project" value="UniProtKB-KW"/>
</dbReference>
<comment type="catalytic activity">
    <reaction evidence="1">
        <text>(R)-glycerate + ATP = (2R)-3-phosphoglycerate + ADP + H(+)</text>
        <dbReference type="Rhea" id="RHEA:23516"/>
        <dbReference type="ChEBI" id="CHEBI:15378"/>
        <dbReference type="ChEBI" id="CHEBI:16659"/>
        <dbReference type="ChEBI" id="CHEBI:30616"/>
        <dbReference type="ChEBI" id="CHEBI:58272"/>
        <dbReference type="ChEBI" id="CHEBI:456216"/>
        <dbReference type="EC" id="2.7.1.31"/>
    </reaction>
</comment>
<evidence type="ECO:0000256" key="6">
    <source>
        <dbReference type="ARBA" id="ARBA00022741"/>
    </source>
</evidence>
<dbReference type="PANTHER" id="PTHR12227">
    <property type="entry name" value="GLYCERATE KINASE"/>
    <property type="match status" value="1"/>
</dbReference>
<keyword evidence="12" id="KW-1185">Reference proteome</keyword>
<dbReference type="SUPFAM" id="SSF82544">
    <property type="entry name" value="GckA/TtuD-like"/>
    <property type="match status" value="1"/>
</dbReference>
<evidence type="ECO:0000256" key="7">
    <source>
        <dbReference type="ARBA" id="ARBA00022777"/>
    </source>
</evidence>
<evidence type="ECO:0000259" key="9">
    <source>
        <dbReference type="Pfam" id="PF05161"/>
    </source>
</evidence>
<accession>A0AA38MHL1</accession>
<comment type="caution">
    <text evidence="11">The sequence shown here is derived from an EMBL/GenBank/DDBJ whole genome shotgun (WGS) entry which is preliminary data.</text>
</comment>
<evidence type="ECO:0000256" key="4">
    <source>
        <dbReference type="ARBA" id="ARBA00020720"/>
    </source>
</evidence>
<proteinExistence type="inferred from homology"/>